<dbReference type="GO" id="GO:0034976">
    <property type="term" value="P:response to endoplasmic reticulum stress"/>
    <property type="evidence" value="ECO:0007669"/>
    <property type="project" value="TreeGrafter"/>
</dbReference>
<dbReference type="InterPro" id="IPR013766">
    <property type="entry name" value="Thioredoxin_domain"/>
</dbReference>
<dbReference type="AlphaFoldDB" id="A0A7S0ZNK0"/>
<dbReference type="GO" id="GO:0005788">
    <property type="term" value="C:endoplasmic reticulum lumen"/>
    <property type="evidence" value="ECO:0007669"/>
    <property type="project" value="TreeGrafter"/>
</dbReference>
<name>A0A7S0ZNK0_NOCSC</name>
<dbReference type="CDD" id="cd02961">
    <property type="entry name" value="PDI_a_family"/>
    <property type="match status" value="1"/>
</dbReference>
<gene>
    <name evidence="2" type="ORF">NSCI0253_LOCUS1854</name>
</gene>
<protein>
    <recommendedName>
        <fullName evidence="1">Thioredoxin domain-containing protein</fullName>
    </recommendedName>
</protein>
<dbReference type="InterPro" id="IPR036249">
    <property type="entry name" value="Thioredoxin-like_sf"/>
</dbReference>
<proteinExistence type="predicted"/>
<dbReference type="SUPFAM" id="SSF52833">
    <property type="entry name" value="Thioredoxin-like"/>
    <property type="match status" value="1"/>
</dbReference>
<dbReference type="PANTHER" id="PTHR45815:SF3">
    <property type="entry name" value="PROTEIN DISULFIDE-ISOMERASE A6"/>
    <property type="match status" value="1"/>
</dbReference>
<dbReference type="Pfam" id="PF00085">
    <property type="entry name" value="Thioredoxin"/>
    <property type="match status" value="1"/>
</dbReference>
<reference evidence="2" key="1">
    <citation type="submission" date="2021-01" db="EMBL/GenBank/DDBJ databases">
        <authorList>
            <person name="Corre E."/>
            <person name="Pelletier E."/>
            <person name="Niang G."/>
            <person name="Scheremetjew M."/>
            <person name="Finn R."/>
            <person name="Kale V."/>
            <person name="Holt S."/>
            <person name="Cochrane G."/>
            <person name="Meng A."/>
            <person name="Brown T."/>
            <person name="Cohen L."/>
        </authorList>
    </citation>
    <scope>NUCLEOTIDE SEQUENCE</scope>
</reference>
<dbReference type="Gene3D" id="3.40.30.10">
    <property type="entry name" value="Glutaredoxin"/>
    <property type="match status" value="1"/>
</dbReference>
<evidence type="ECO:0000313" key="2">
    <source>
        <dbReference type="EMBL" id="CAD8827508.1"/>
    </source>
</evidence>
<feature type="domain" description="Thioredoxin" evidence="1">
    <location>
        <begin position="1"/>
        <end position="106"/>
    </location>
</feature>
<sequence>MNWWRSLHGAEPAHEFREYYAAGCGHCQNLDPAWKTAAREYEGPVTFRQVECLDSSWKPVAENARLCQNVQAFPTMKLFSGNTEVAEYTGDRTAKSLLDFAQQHDATLRHQVVPLPLVALPPCCVPAKRRNLHVGDFL</sequence>
<dbReference type="PANTHER" id="PTHR45815">
    <property type="entry name" value="PROTEIN DISULFIDE-ISOMERASE A6"/>
    <property type="match status" value="1"/>
</dbReference>
<dbReference type="EMBL" id="HBFQ01002721">
    <property type="protein sequence ID" value="CAD8827508.1"/>
    <property type="molecule type" value="Transcribed_RNA"/>
</dbReference>
<evidence type="ECO:0000259" key="1">
    <source>
        <dbReference type="PROSITE" id="PS51352"/>
    </source>
</evidence>
<dbReference type="PROSITE" id="PS51352">
    <property type="entry name" value="THIOREDOXIN_2"/>
    <property type="match status" value="1"/>
</dbReference>
<accession>A0A7S0ZNK0</accession>
<dbReference type="GO" id="GO:0015035">
    <property type="term" value="F:protein-disulfide reductase activity"/>
    <property type="evidence" value="ECO:0007669"/>
    <property type="project" value="TreeGrafter"/>
</dbReference>
<organism evidence="2">
    <name type="scientific">Noctiluca scintillans</name>
    <name type="common">Sea sparkle</name>
    <name type="synonym">Red tide dinoflagellate</name>
    <dbReference type="NCBI Taxonomy" id="2966"/>
    <lineage>
        <taxon>Eukaryota</taxon>
        <taxon>Sar</taxon>
        <taxon>Alveolata</taxon>
        <taxon>Dinophyceae</taxon>
        <taxon>Noctilucales</taxon>
        <taxon>Noctilucaceae</taxon>
        <taxon>Noctiluca</taxon>
    </lineage>
</organism>